<evidence type="ECO:0000313" key="3">
    <source>
        <dbReference type="Proteomes" id="UP000194606"/>
    </source>
</evidence>
<feature type="transmembrane region" description="Helical" evidence="1">
    <location>
        <begin position="7"/>
        <end position="29"/>
    </location>
</feature>
<keyword evidence="1" id="KW-0472">Membrane</keyword>
<dbReference type="EMBL" id="MUIZ01000001">
    <property type="protein sequence ID" value="OUK05205.1"/>
    <property type="molecule type" value="Genomic_DNA"/>
</dbReference>
<evidence type="ECO:0000313" key="2">
    <source>
        <dbReference type="EMBL" id="OUK05205.1"/>
    </source>
</evidence>
<dbReference type="AlphaFoldDB" id="A0A252CF86"/>
<dbReference type="RefSeq" id="WP_086581948.1">
    <property type="nucleotide sequence ID" value="NZ_MUIZ01000001.1"/>
</dbReference>
<sequence length="116" mass="13362">MKTIKLLIRIAAHVSACLTIGIGIVWSFTFSILGDFSDRSLGIMAGLLFVLFFALDLHFLKVEKEKKKQMRRQKFVSKESLKVDQSNMESVYIPRQTMNSIEQMNLKTPAIYKNFK</sequence>
<organism evidence="2 3">
    <name type="scientific">Lactococcus petauri</name>
    <dbReference type="NCBI Taxonomy" id="1940789"/>
    <lineage>
        <taxon>Bacteria</taxon>
        <taxon>Bacillati</taxon>
        <taxon>Bacillota</taxon>
        <taxon>Bacilli</taxon>
        <taxon>Lactobacillales</taxon>
        <taxon>Streptococcaceae</taxon>
        <taxon>Lactococcus</taxon>
    </lineage>
</organism>
<name>A0A252CF86_9LACT</name>
<protein>
    <submittedName>
        <fullName evidence="2">Uncharacterized protein</fullName>
    </submittedName>
</protein>
<gene>
    <name evidence="2" type="ORF">BZZ03_00360</name>
</gene>
<proteinExistence type="predicted"/>
<dbReference type="Proteomes" id="UP000194606">
    <property type="component" value="Unassembled WGS sequence"/>
</dbReference>
<evidence type="ECO:0000256" key="1">
    <source>
        <dbReference type="SAM" id="Phobius"/>
    </source>
</evidence>
<feature type="transmembrane region" description="Helical" evidence="1">
    <location>
        <begin position="41"/>
        <end position="62"/>
    </location>
</feature>
<keyword evidence="1" id="KW-1133">Transmembrane helix</keyword>
<accession>A0A252CF86</accession>
<keyword evidence="1" id="KW-0812">Transmembrane</keyword>
<comment type="caution">
    <text evidence="2">The sequence shown here is derived from an EMBL/GenBank/DDBJ whole genome shotgun (WGS) entry which is preliminary data.</text>
</comment>
<reference evidence="2 3" key="1">
    <citation type="submission" date="2017-02" db="EMBL/GenBank/DDBJ databases">
        <authorList>
            <person name="Peterson S.W."/>
        </authorList>
    </citation>
    <scope>NUCLEOTIDE SEQUENCE [LARGE SCALE GENOMIC DNA]</scope>
    <source>
        <strain evidence="2">159469</strain>
    </source>
</reference>